<evidence type="ECO:0000313" key="1">
    <source>
        <dbReference type="EMBL" id="QHI73573.1"/>
    </source>
</evidence>
<dbReference type="KEGG" id="amic:Ami3637_15380"/>
<sequence>MKEKNTNYLVSLFYQNPQEESFTEAEMKTVRYNLISLLGERTDRYTMNESSSVPIEKAEELLKSICFTIGLVVKKQGNSSLKTENMSTLLKSGWNIIETKLEEGKELLKQVTESGVITENISYRDTVQGIEKFFTRYDYRFFAHEIPCDIDYQLCIPLSDHVMGVEYINEYLFRLLMENRFCKHFKKEIMVQLLQCYCPDYRELLINVFEPVAMNAMGCALANKDVRDLDISDYDRKNILRVLENWPEEEVDEQLSKVVDVICSQLDIKDDRLHNYLYQALLVQYPRVQNQVHLKKLEGIFLSLAGENQEGKITSEYEDGEMMDDEQLRALIDAINNSGPASDKIKLVKQHIHSLRDMTEILNICFWEEEIMELLQSFSDTELVLLQEYVKNKPALWKSETGWEIQLENLINNIR</sequence>
<gene>
    <name evidence="1" type="ORF">Ami3637_15380</name>
</gene>
<dbReference type="InterPro" id="IPR045751">
    <property type="entry name" value="DUF6179"/>
</dbReference>
<organism evidence="1 2">
    <name type="scientific">Aminipila terrae</name>
    <dbReference type="NCBI Taxonomy" id="2697030"/>
    <lineage>
        <taxon>Bacteria</taxon>
        <taxon>Bacillati</taxon>
        <taxon>Bacillota</taxon>
        <taxon>Clostridia</taxon>
        <taxon>Peptostreptococcales</taxon>
        <taxon>Anaerovoracaceae</taxon>
        <taxon>Aminipila</taxon>
    </lineage>
</organism>
<dbReference type="Proteomes" id="UP000463883">
    <property type="component" value="Chromosome"/>
</dbReference>
<dbReference type="EMBL" id="CP047591">
    <property type="protein sequence ID" value="QHI73573.1"/>
    <property type="molecule type" value="Genomic_DNA"/>
</dbReference>
<reference evidence="1 2" key="1">
    <citation type="submission" date="2020-01" db="EMBL/GenBank/DDBJ databases">
        <title>Genomic analysis of Aminipila sp. CBA3637.</title>
        <authorList>
            <person name="Kim Y.B."/>
            <person name="Roh S.W."/>
        </authorList>
    </citation>
    <scope>NUCLEOTIDE SEQUENCE [LARGE SCALE GENOMIC DNA]</scope>
    <source>
        <strain evidence="1 2">CBA3637</strain>
    </source>
</reference>
<dbReference type="RefSeq" id="WP_162363338.1">
    <property type="nucleotide sequence ID" value="NZ_CP047591.1"/>
</dbReference>
<name>A0A6P1MKA2_9FIRM</name>
<evidence type="ECO:0000313" key="2">
    <source>
        <dbReference type="Proteomes" id="UP000463883"/>
    </source>
</evidence>
<dbReference type="AlphaFoldDB" id="A0A6P1MKA2"/>
<dbReference type="Pfam" id="PF19677">
    <property type="entry name" value="DUF6179"/>
    <property type="match status" value="1"/>
</dbReference>
<keyword evidence="2" id="KW-1185">Reference proteome</keyword>
<proteinExistence type="predicted"/>
<accession>A0A6P1MKA2</accession>
<protein>
    <submittedName>
        <fullName evidence="1">Uncharacterized protein</fullName>
    </submittedName>
</protein>